<keyword evidence="2 4" id="KW-0808">Transferase</keyword>
<feature type="domain" description="4'-phosphopantetheinyl transferase" evidence="3">
    <location>
        <begin position="75"/>
        <end position="151"/>
    </location>
</feature>
<dbReference type="GO" id="GO:0019878">
    <property type="term" value="P:lysine biosynthetic process via aminoadipic acid"/>
    <property type="evidence" value="ECO:0007669"/>
    <property type="project" value="TreeGrafter"/>
</dbReference>
<dbReference type="GO" id="GO:0000287">
    <property type="term" value="F:magnesium ion binding"/>
    <property type="evidence" value="ECO:0007669"/>
    <property type="project" value="InterPro"/>
</dbReference>
<evidence type="ECO:0000313" key="4">
    <source>
        <dbReference type="EMBL" id="CBL16920.1"/>
    </source>
</evidence>
<dbReference type="AlphaFoldDB" id="D4LBC5"/>
<dbReference type="Pfam" id="PF01648">
    <property type="entry name" value="ACPS"/>
    <property type="match status" value="1"/>
</dbReference>
<name>D4LBC5_RUMC1</name>
<dbReference type="GeneID" id="83157086"/>
<dbReference type="STRING" id="213810.RUM_07220"/>
<evidence type="ECO:0000313" key="5">
    <source>
        <dbReference type="Proteomes" id="UP000007054"/>
    </source>
</evidence>
<keyword evidence="5" id="KW-1185">Reference proteome</keyword>
<evidence type="ECO:0000256" key="2">
    <source>
        <dbReference type="ARBA" id="ARBA00022679"/>
    </source>
</evidence>
<dbReference type="InterPro" id="IPR050559">
    <property type="entry name" value="P-Pant_transferase_sf"/>
</dbReference>
<dbReference type="RefSeq" id="WP_015557827.1">
    <property type="nucleotide sequence ID" value="NC_021039.1"/>
</dbReference>
<dbReference type="GO" id="GO:0005829">
    <property type="term" value="C:cytosol"/>
    <property type="evidence" value="ECO:0007669"/>
    <property type="project" value="TreeGrafter"/>
</dbReference>
<dbReference type="Gene3D" id="3.90.470.20">
    <property type="entry name" value="4'-phosphopantetheinyl transferase domain"/>
    <property type="match status" value="1"/>
</dbReference>
<dbReference type="HOGENOM" id="CLU_057011_6_4_9"/>
<dbReference type="SUPFAM" id="SSF56214">
    <property type="entry name" value="4'-phosphopantetheinyl transferase"/>
    <property type="match status" value="2"/>
</dbReference>
<protein>
    <submittedName>
        <fullName evidence="4">Phosphopantetheinyl transferase</fullName>
    </submittedName>
</protein>
<accession>D4LBC5</accession>
<sequence>MLYLRWLRAEENNHSGQHRAAYDALAWGLWRESGIRHALLERQDRGKPFLPMYPQVHVNVTHCRFLAAAAVDAAPVGVDAEPVRPLRERVLERTCAREEQDWVLSQPDPDYAFIRLWTAKESYVKATGTGIGVPLQEVTFTLTEESIRSRMDAGFTQLLLPEHVITICHKTGKGQVLTLCPKEEWICWNRI</sequence>
<dbReference type="PANTHER" id="PTHR12215">
    <property type="entry name" value="PHOSPHOPANTETHEINE TRANSFERASE"/>
    <property type="match status" value="1"/>
</dbReference>
<proteinExistence type="inferred from homology"/>
<dbReference type="KEGG" id="rch:RUM_07220"/>
<dbReference type="PATRIC" id="fig|213810.4.peg.614"/>
<reference evidence="4" key="1">
    <citation type="submission" date="2010-03" db="EMBL/GenBank/DDBJ databases">
        <title>The genome sequence of Ruminococcus sp. 18P13.</title>
        <authorList>
            <consortium name="metaHIT consortium -- http://www.metahit.eu/"/>
            <person name="Pajon A."/>
            <person name="Turner K."/>
            <person name="Parkhill J."/>
            <person name="Bernalier A."/>
        </authorList>
    </citation>
    <scope>NUCLEOTIDE SEQUENCE [LARGE SCALE GENOMIC DNA]</scope>
    <source>
        <strain evidence="4">Type strain: 18P13</strain>
    </source>
</reference>
<dbReference type="EMBL" id="FP929052">
    <property type="protein sequence ID" value="CBL16920.1"/>
    <property type="molecule type" value="Genomic_DNA"/>
</dbReference>
<reference evidence="4" key="2">
    <citation type="submission" date="2010-03" db="EMBL/GenBank/DDBJ databases">
        <authorList>
            <person name="Pajon A."/>
        </authorList>
    </citation>
    <scope>NUCLEOTIDE SEQUENCE</scope>
    <source>
        <strain evidence="4">Type strain: 18P13</strain>
    </source>
</reference>
<dbReference type="PANTHER" id="PTHR12215:SF10">
    <property type="entry name" value="L-AMINOADIPATE-SEMIALDEHYDE DEHYDROGENASE-PHOSPHOPANTETHEINYL TRANSFERASE"/>
    <property type="match status" value="1"/>
</dbReference>
<dbReference type="InterPro" id="IPR008278">
    <property type="entry name" value="4-PPantetheinyl_Trfase_dom"/>
</dbReference>
<dbReference type="Proteomes" id="UP000007054">
    <property type="component" value="Chromosome"/>
</dbReference>
<dbReference type="InterPro" id="IPR037143">
    <property type="entry name" value="4-PPantetheinyl_Trfase_dom_sf"/>
</dbReference>
<evidence type="ECO:0000259" key="3">
    <source>
        <dbReference type="Pfam" id="PF01648"/>
    </source>
</evidence>
<evidence type="ECO:0000256" key="1">
    <source>
        <dbReference type="ARBA" id="ARBA00010990"/>
    </source>
</evidence>
<dbReference type="GO" id="GO:0008897">
    <property type="term" value="F:holo-[acyl-carrier-protein] synthase activity"/>
    <property type="evidence" value="ECO:0007669"/>
    <property type="project" value="InterPro"/>
</dbReference>
<gene>
    <name evidence="4" type="ordered locus">RUM_07220</name>
</gene>
<comment type="similarity">
    <text evidence="1">Belongs to the P-Pant transferase superfamily. Gsp/Sfp/HetI/AcpT family.</text>
</comment>
<organism evidence="4 5">
    <name type="scientific">Ruminococcus champanellensis (strain DSM 18848 / JCM 17042 / KCTC 15320 / 18P13)</name>
    <dbReference type="NCBI Taxonomy" id="213810"/>
    <lineage>
        <taxon>Bacteria</taxon>
        <taxon>Bacillati</taxon>
        <taxon>Bacillota</taxon>
        <taxon>Clostridia</taxon>
        <taxon>Eubacteriales</taxon>
        <taxon>Oscillospiraceae</taxon>
        <taxon>Ruminococcus</taxon>
    </lineage>
</organism>